<name>A0A0F9FGT1_9ZZZZ</name>
<protein>
    <submittedName>
        <fullName evidence="1">Uncharacterized protein</fullName>
    </submittedName>
</protein>
<gene>
    <name evidence="1" type="ORF">LCGC14_2245260</name>
</gene>
<comment type="caution">
    <text evidence="1">The sequence shown here is derived from an EMBL/GenBank/DDBJ whole genome shotgun (WGS) entry which is preliminary data.</text>
</comment>
<accession>A0A0F9FGT1</accession>
<dbReference type="AlphaFoldDB" id="A0A0F9FGT1"/>
<reference evidence="1" key="1">
    <citation type="journal article" date="2015" name="Nature">
        <title>Complex archaea that bridge the gap between prokaryotes and eukaryotes.</title>
        <authorList>
            <person name="Spang A."/>
            <person name="Saw J.H."/>
            <person name="Jorgensen S.L."/>
            <person name="Zaremba-Niedzwiedzka K."/>
            <person name="Martijn J."/>
            <person name="Lind A.E."/>
            <person name="van Eijk R."/>
            <person name="Schleper C."/>
            <person name="Guy L."/>
            <person name="Ettema T.J."/>
        </authorList>
    </citation>
    <scope>NUCLEOTIDE SEQUENCE</scope>
</reference>
<proteinExistence type="predicted"/>
<sequence length="92" mass="10884">MTGWRPEGWVNPYPITARYDDPRYMDGKAHESFEAGADAIYEPAYQKGYDEAKLEDLFLKEQQTLSEIKIGQDRVENWKKRKKWIAFIPEEV</sequence>
<evidence type="ECO:0000313" key="1">
    <source>
        <dbReference type="EMBL" id="KKL56455.1"/>
    </source>
</evidence>
<dbReference type="EMBL" id="LAZR01030488">
    <property type="protein sequence ID" value="KKL56455.1"/>
    <property type="molecule type" value="Genomic_DNA"/>
</dbReference>
<organism evidence="1">
    <name type="scientific">marine sediment metagenome</name>
    <dbReference type="NCBI Taxonomy" id="412755"/>
    <lineage>
        <taxon>unclassified sequences</taxon>
        <taxon>metagenomes</taxon>
        <taxon>ecological metagenomes</taxon>
    </lineage>
</organism>